<evidence type="ECO:0008006" key="3">
    <source>
        <dbReference type="Google" id="ProtNLM"/>
    </source>
</evidence>
<dbReference type="Proteomes" id="UP001497516">
    <property type="component" value="Chromosome 8"/>
</dbReference>
<name>A0AAV2G9T7_9ROSI</name>
<evidence type="ECO:0000313" key="1">
    <source>
        <dbReference type="EMBL" id="CAL1407451.1"/>
    </source>
</evidence>
<organism evidence="1 2">
    <name type="scientific">Linum trigynum</name>
    <dbReference type="NCBI Taxonomy" id="586398"/>
    <lineage>
        <taxon>Eukaryota</taxon>
        <taxon>Viridiplantae</taxon>
        <taxon>Streptophyta</taxon>
        <taxon>Embryophyta</taxon>
        <taxon>Tracheophyta</taxon>
        <taxon>Spermatophyta</taxon>
        <taxon>Magnoliopsida</taxon>
        <taxon>eudicotyledons</taxon>
        <taxon>Gunneridae</taxon>
        <taxon>Pentapetalae</taxon>
        <taxon>rosids</taxon>
        <taxon>fabids</taxon>
        <taxon>Malpighiales</taxon>
        <taxon>Linaceae</taxon>
        <taxon>Linum</taxon>
    </lineage>
</organism>
<sequence>MYTVEFQKKGLPYIHLLVWLAEEYKLRTSADIDEVISAKIPDPLQDPVGYEAVCRYMLHGLCGEANTMHHVCETENS</sequence>
<accession>A0AAV2G9T7</accession>
<evidence type="ECO:0000313" key="2">
    <source>
        <dbReference type="Proteomes" id="UP001497516"/>
    </source>
</evidence>
<keyword evidence="2" id="KW-1185">Reference proteome</keyword>
<protein>
    <recommendedName>
        <fullName evidence="3">Helitron helicase-like domain-containing protein</fullName>
    </recommendedName>
</protein>
<dbReference type="EMBL" id="OZ034821">
    <property type="protein sequence ID" value="CAL1407451.1"/>
    <property type="molecule type" value="Genomic_DNA"/>
</dbReference>
<proteinExistence type="predicted"/>
<gene>
    <name evidence="1" type="ORF">LTRI10_LOCUS47116</name>
</gene>
<dbReference type="AlphaFoldDB" id="A0AAV2G9T7"/>
<reference evidence="1 2" key="1">
    <citation type="submission" date="2024-04" db="EMBL/GenBank/DDBJ databases">
        <authorList>
            <person name="Fracassetti M."/>
        </authorList>
    </citation>
    <scope>NUCLEOTIDE SEQUENCE [LARGE SCALE GENOMIC DNA]</scope>
</reference>